<keyword evidence="1" id="KW-1185">Reference proteome</keyword>
<proteinExistence type="predicted"/>
<dbReference type="SUPFAM" id="SSF52540">
    <property type="entry name" value="P-loop containing nucleoside triphosphate hydrolases"/>
    <property type="match status" value="1"/>
</dbReference>
<reference evidence="2" key="2">
    <citation type="submission" date="2015-08" db="UniProtKB">
        <authorList>
            <consortium name="WormBaseParasite"/>
        </authorList>
    </citation>
    <scope>IDENTIFICATION</scope>
</reference>
<sequence>MDKEIEDNFYDESYDEVENYKILPVAEGENSLFGGVERDLISFTKNQKEINDNFYDESYDEVEDYNVSSVTRRETSLFQLVERGFVPFKKDQKEFKKVLGDVRINPTKVEEVTLHKTIVLNIFNDFMKYRKSMTPKVLLVTGPPGCGKRLLLEKIFKLFEFRVKCYNEGDMLSLHLFRLDSFITFLKACNYSPIESYTSYGVRKVNLVFIDDLPNFMFEDPSIFNNKLTDVIKAN</sequence>
<dbReference type="WBParaSite" id="SVE_0000195350.1">
    <property type="protein sequence ID" value="SVE_0000195350.1"/>
    <property type="gene ID" value="SVE_0000195350"/>
</dbReference>
<dbReference type="STRING" id="75913.A0A0K0ETU1"/>
<dbReference type="Proteomes" id="UP000035680">
    <property type="component" value="Unassembled WGS sequence"/>
</dbReference>
<accession>A0A0K0ETU1</accession>
<dbReference type="InterPro" id="IPR027417">
    <property type="entry name" value="P-loop_NTPase"/>
</dbReference>
<dbReference type="Pfam" id="PF03215">
    <property type="entry name" value="Rad17"/>
    <property type="match status" value="1"/>
</dbReference>
<name>A0A0K0ETU1_STRVS</name>
<dbReference type="AlphaFoldDB" id="A0A0K0ETU1"/>
<evidence type="ECO:0000313" key="1">
    <source>
        <dbReference type="Proteomes" id="UP000035680"/>
    </source>
</evidence>
<evidence type="ECO:0000313" key="2">
    <source>
        <dbReference type="WBParaSite" id="SVE_0000195350.1"/>
    </source>
</evidence>
<reference evidence="1" key="1">
    <citation type="submission" date="2014-07" db="EMBL/GenBank/DDBJ databases">
        <authorList>
            <person name="Martin A.A"/>
            <person name="De Silva N."/>
        </authorList>
    </citation>
    <scope>NUCLEOTIDE SEQUENCE</scope>
</reference>
<dbReference type="Gene3D" id="3.40.50.300">
    <property type="entry name" value="P-loop containing nucleotide triphosphate hydrolases"/>
    <property type="match status" value="1"/>
</dbReference>
<organism evidence="1 2">
    <name type="scientific">Strongyloides venezuelensis</name>
    <name type="common">Threadworm</name>
    <dbReference type="NCBI Taxonomy" id="75913"/>
    <lineage>
        <taxon>Eukaryota</taxon>
        <taxon>Metazoa</taxon>
        <taxon>Ecdysozoa</taxon>
        <taxon>Nematoda</taxon>
        <taxon>Chromadorea</taxon>
        <taxon>Rhabditida</taxon>
        <taxon>Tylenchina</taxon>
        <taxon>Panagrolaimomorpha</taxon>
        <taxon>Strongyloidoidea</taxon>
        <taxon>Strongyloididae</taxon>
        <taxon>Strongyloides</taxon>
    </lineage>
</organism>
<protein>
    <submittedName>
        <fullName evidence="2">ATPase_AAA_core domain-containing protein</fullName>
    </submittedName>
</protein>